<sequence>LATRTITVVVTQDATAVTSAALFVATDLNRQFRVGDQPIYTIVTFTDTSNIVLDRAYAGVDNASASAEFVDFYARMPADFGAFDTIWDVTNDRPLVYAIPRHDMMRLDPGRTQAQDPRALVDFDVQQSDGRVRYEWYPHATAVRQYPMIYQARPQTLTDSTDFRGVLNTRTDVLIEGALAKAALWPGTAQSPNPYFSLGLSDRHQVQFEKKIQSLGLRDDDMGLASYSDYPWARWRAGGITQSDTLLRESDASIEDYI</sequence>
<dbReference type="EMBL" id="LAZR01056027">
    <property type="protein sequence ID" value="KKK75068.1"/>
    <property type="molecule type" value="Genomic_DNA"/>
</dbReference>
<reference evidence="1" key="1">
    <citation type="journal article" date="2015" name="Nature">
        <title>Complex archaea that bridge the gap between prokaryotes and eukaryotes.</title>
        <authorList>
            <person name="Spang A."/>
            <person name="Saw J.H."/>
            <person name="Jorgensen S.L."/>
            <person name="Zaremba-Niedzwiedzka K."/>
            <person name="Martijn J."/>
            <person name="Lind A.E."/>
            <person name="van Eijk R."/>
            <person name="Schleper C."/>
            <person name="Guy L."/>
            <person name="Ettema T.J."/>
        </authorList>
    </citation>
    <scope>NUCLEOTIDE SEQUENCE</scope>
</reference>
<proteinExistence type="predicted"/>
<feature type="non-terminal residue" evidence="1">
    <location>
        <position position="1"/>
    </location>
</feature>
<accession>A0A0F8Y1B2</accession>
<dbReference type="AlphaFoldDB" id="A0A0F8Y1B2"/>
<protein>
    <submittedName>
        <fullName evidence="1">Uncharacterized protein</fullName>
    </submittedName>
</protein>
<evidence type="ECO:0000313" key="1">
    <source>
        <dbReference type="EMBL" id="KKK75068.1"/>
    </source>
</evidence>
<comment type="caution">
    <text evidence="1">The sequence shown here is derived from an EMBL/GenBank/DDBJ whole genome shotgun (WGS) entry which is preliminary data.</text>
</comment>
<name>A0A0F8Y1B2_9ZZZZ</name>
<gene>
    <name evidence="1" type="ORF">LCGC14_2877440</name>
</gene>
<organism evidence="1">
    <name type="scientific">marine sediment metagenome</name>
    <dbReference type="NCBI Taxonomy" id="412755"/>
    <lineage>
        <taxon>unclassified sequences</taxon>
        <taxon>metagenomes</taxon>
        <taxon>ecological metagenomes</taxon>
    </lineage>
</organism>